<evidence type="ECO:0000256" key="1">
    <source>
        <dbReference type="ARBA" id="ARBA00023125"/>
    </source>
</evidence>
<evidence type="ECO:0000313" key="7">
    <source>
        <dbReference type="Proteomes" id="UP000320762"/>
    </source>
</evidence>
<dbReference type="Pfam" id="PF00505">
    <property type="entry name" value="HMG_box"/>
    <property type="match status" value="1"/>
</dbReference>
<keyword evidence="7" id="KW-1185">Reference proteome</keyword>
<feature type="DNA-binding region" description="HMG box" evidence="3">
    <location>
        <begin position="86"/>
        <end position="163"/>
    </location>
</feature>
<reference evidence="6 7" key="1">
    <citation type="journal article" date="2019" name="New Phytol.">
        <title>Comparative genomics reveals unique wood-decay strategies and fruiting body development in the Schizophyllaceae.</title>
        <authorList>
            <person name="Almasi E."/>
            <person name="Sahu N."/>
            <person name="Krizsan K."/>
            <person name="Balint B."/>
            <person name="Kovacs G.M."/>
            <person name="Kiss B."/>
            <person name="Cseklye J."/>
            <person name="Drula E."/>
            <person name="Henrissat B."/>
            <person name="Nagy I."/>
            <person name="Chovatia M."/>
            <person name="Adam C."/>
            <person name="LaButti K."/>
            <person name="Lipzen A."/>
            <person name="Riley R."/>
            <person name="Grigoriev I.V."/>
            <person name="Nagy L.G."/>
        </authorList>
    </citation>
    <scope>NUCLEOTIDE SEQUENCE [LARGE SCALE GENOMIC DNA]</scope>
    <source>
        <strain evidence="6 7">NL-1724</strain>
    </source>
</reference>
<dbReference type="CDD" id="cd01389">
    <property type="entry name" value="HMG-box_ROX1-like"/>
    <property type="match status" value="1"/>
</dbReference>
<dbReference type="GO" id="GO:0030154">
    <property type="term" value="P:cell differentiation"/>
    <property type="evidence" value="ECO:0007669"/>
    <property type="project" value="TreeGrafter"/>
</dbReference>
<dbReference type="OrthoDB" id="6247875at2759"/>
<keyword evidence="2" id="KW-0804">Transcription</keyword>
<dbReference type="GO" id="GO:0000978">
    <property type="term" value="F:RNA polymerase II cis-regulatory region sequence-specific DNA binding"/>
    <property type="evidence" value="ECO:0007669"/>
    <property type="project" value="TreeGrafter"/>
</dbReference>
<evidence type="ECO:0000256" key="2">
    <source>
        <dbReference type="ARBA" id="ARBA00023163"/>
    </source>
</evidence>
<evidence type="ECO:0000256" key="4">
    <source>
        <dbReference type="SAM" id="MobiDB-lite"/>
    </source>
</evidence>
<dbReference type="SMART" id="SM00398">
    <property type="entry name" value="HMG"/>
    <property type="match status" value="1"/>
</dbReference>
<name>A0A550CSR6_9AGAR</name>
<feature type="compositionally biased region" description="Basic residues" evidence="4">
    <location>
        <begin position="158"/>
        <end position="173"/>
    </location>
</feature>
<dbReference type="STRING" id="97359.A0A550CSR6"/>
<evidence type="ECO:0000256" key="3">
    <source>
        <dbReference type="PROSITE-ProRule" id="PRU00267"/>
    </source>
</evidence>
<dbReference type="PROSITE" id="PS50118">
    <property type="entry name" value="HMG_BOX_2"/>
    <property type="match status" value="1"/>
</dbReference>
<dbReference type="Gene3D" id="1.10.30.10">
    <property type="entry name" value="High mobility group box domain"/>
    <property type="match status" value="1"/>
</dbReference>
<dbReference type="PANTHER" id="PTHR10270:SF161">
    <property type="entry name" value="SEX-DETERMINING REGION Y PROTEIN"/>
    <property type="match status" value="1"/>
</dbReference>
<dbReference type="InterPro" id="IPR050140">
    <property type="entry name" value="SRY-related_HMG-box_TF-like"/>
</dbReference>
<dbReference type="SUPFAM" id="SSF47095">
    <property type="entry name" value="HMG-box"/>
    <property type="match status" value="1"/>
</dbReference>
<dbReference type="Proteomes" id="UP000320762">
    <property type="component" value="Unassembled WGS sequence"/>
</dbReference>
<feature type="compositionally biased region" description="Low complexity" evidence="4">
    <location>
        <begin position="219"/>
        <end position="236"/>
    </location>
</feature>
<accession>A0A550CSR6</accession>
<dbReference type="GO" id="GO:0005634">
    <property type="term" value="C:nucleus"/>
    <property type="evidence" value="ECO:0007669"/>
    <property type="project" value="UniProtKB-UniRule"/>
</dbReference>
<keyword evidence="1 3" id="KW-0238">DNA-binding</keyword>
<protein>
    <recommendedName>
        <fullName evidence="5">HMG box domain-containing protein</fullName>
    </recommendedName>
</protein>
<sequence>MSPVRVFGWSPPSSDADDEPRSPRPQVITFRLARRRAPAPTADAHDAWCPVDKLSPTSSASSLLTEFGQYEDEPPAPARKGDPNYIARPRNSFVIFRCEFCKKHLSAAKKRGGANARPAQLRKTLSKQAAEAWRALSAEDKQQYMDLADKEKKEHAIRYPHYRYRPARRGRSRLSRDGRAGRVLPRPKYEEDDDDYVPPSSPSHDSEPAARVPSPPPSSSGSSSSSAASSAASSPAIKPRPTSWLSAMPVNSALYTIPEGVNVQDTEPLFLDLPQQKAYAPLVAAPKPTQPNPSQSATPLDAVADAWVNWSGAPQAYEGASSARATPTYSGMVANDSRAPSTVSPYPSPYALAYPDSGVSTPGASTSSTAYTGYEIHAPYNGVAAATYRDSTSYVDQAAYAPHASYAPQTSYADHTYASSSYAAPAAYANAVPASYPVTATTHYDSYATSGTVHPAYLHAPLDAERATAMQQYYEGLARSGIPAGDVSHWSSAASYGDASTSYAAPYSSAAPVSVPYDAAGMSTPAQPFDAAGYDTTYNTAGANAFTYGDAYGHASGYM</sequence>
<comment type="caution">
    <text evidence="6">The sequence shown here is derived from an EMBL/GenBank/DDBJ whole genome shotgun (WGS) entry which is preliminary data.</text>
</comment>
<gene>
    <name evidence="6" type="ORF">BD626DRAFT_545145</name>
</gene>
<dbReference type="AlphaFoldDB" id="A0A550CSR6"/>
<dbReference type="PANTHER" id="PTHR10270">
    <property type="entry name" value="SOX TRANSCRIPTION FACTOR"/>
    <property type="match status" value="1"/>
</dbReference>
<dbReference type="InterPro" id="IPR036910">
    <property type="entry name" value="HMG_box_dom_sf"/>
</dbReference>
<feature type="domain" description="HMG box" evidence="5">
    <location>
        <begin position="86"/>
        <end position="163"/>
    </location>
</feature>
<feature type="region of interest" description="Disordered" evidence="4">
    <location>
        <begin position="157"/>
        <end position="243"/>
    </location>
</feature>
<proteinExistence type="predicted"/>
<feature type="region of interest" description="Disordered" evidence="4">
    <location>
        <begin position="32"/>
        <end position="51"/>
    </location>
</feature>
<organism evidence="6 7">
    <name type="scientific">Schizophyllum amplum</name>
    <dbReference type="NCBI Taxonomy" id="97359"/>
    <lineage>
        <taxon>Eukaryota</taxon>
        <taxon>Fungi</taxon>
        <taxon>Dikarya</taxon>
        <taxon>Basidiomycota</taxon>
        <taxon>Agaricomycotina</taxon>
        <taxon>Agaricomycetes</taxon>
        <taxon>Agaricomycetidae</taxon>
        <taxon>Agaricales</taxon>
        <taxon>Schizophyllaceae</taxon>
        <taxon>Schizophyllum</taxon>
    </lineage>
</organism>
<evidence type="ECO:0000313" key="6">
    <source>
        <dbReference type="EMBL" id="TRM67832.1"/>
    </source>
</evidence>
<dbReference type="EMBL" id="VDMD01000002">
    <property type="protein sequence ID" value="TRM67832.1"/>
    <property type="molecule type" value="Genomic_DNA"/>
</dbReference>
<evidence type="ECO:0000259" key="5">
    <source>
        <dbReference type="PROSITE" id="PS50118"/>
    </source>
</evidence>
<keyword evidence="3" id="KW-0539">Nucleus</keyword>
<feature type="region of interest" description="Disordered" evidence="4">
    <location>
        <begin position="1"/>
        <end position="25"/>
    </location>
</feature>
<dbReference type="InterPro" id="IPR009071">
    <property type="entry name" value="HMG_box_dom"/>
</dbReference>
<dbReference type="GO" id="GO:0001228">
    <property type="term" value="F:DNA-binding transcription activator activity, RNA polymerase II-specific"/>
    <property type="evidence" value="ECO:0007669"/>
    <property type="project" value="TreeGrafter"/>
</dbReference>